<protein>
    <submittedName>
        <fullName evidence="9">Kef-type K+ transport system, membrane component KefB</fullName>
    </submittedName>
</protein>
<evidence type="ECO:0000256" key="5">
    <source>
        <dbReference type="ARBA" id="ARBA00023065"/>
    </source>
</evidence>
<dbReference type="InterPro" id="IPR006153">
    <property type="entry name" value="Cation/H_exchanger_TM"/>
</dbReference>
<keyword evidence="6 7" id="KW-0472">Membrane</keyword>
<evidence type="ECO:0000256" key="6">
    <source>
        <dbReference type="ARBA" id="ARBA00023136"/>
    </source>
</evidence>
<feature type="transmembrane region" description="Helical" evidence="7">
    <location>
        <begin position="274"/>
        <end position="291"/>
    </location>
</feature>
<feature type="transmembrane region" description="Helical" evidence="7">
    <location>
        <begin position="328"/>
        <end position="354"/>
    </location>
</feature>
<dbReference type="InterPro" id="IPR038770">
    <property type="entry name" value="Na+/solute_symporter_sf"/>
</dbReference>
<keyword evidence="4 7" id="KW-1133">Transmembrane helix</keyword>
<sequence>MVLSASAAPLAHHQLLVFLTAVAVLLLLARLLGALAERIGMPAVVGELLTGVVLGPSLLGHLTPGITGWLLPSDPGQMHLLDAIAQLGVLLLVGITGTHVDLTLLRRYRRAAASVAACGLLVPLGLGIGLGLLIPASVSATPDAQRWTFALLVGVAICVSAVPVIAKTLSDMRLLHRDIGQLTLAASVIDDVVGWLLLSLVAAAATVGLTVGTVGLTIGYLLGFVAFAATVGRIVVRSVMERAARSGEPGPAVAGAVIIVLVGAVITHSLGMEALFGALVAGVLIAATRSAQVLLAPLRAIVLSVLAPLFLATAGLRMDLTALAEPAVALTGLAVLVVAVVGKFAGALLGAWLGRLDRWEALALGAGLNARGVIQVIVALTGLRLGVLNTAMYTVVVLVAIATSLMTPPLMRFATGRMAEGEEERLRLIEHDTWRGRHPVGSAPPTAAVRPESA</sequence>
<organism evidence="9 10">
    <name type="scientific">Micromonospora coxensis</name>
    <dbReference type="NCBI Taxonomy" id="356852"/>
    <lineage>
        <taxon>Bacteria</taxon>
        <taxon>Bacillati</taxon>
        <taxon>Actinomycetota</taxon>
        <taxon>Actinomycetes</taxon>
        <taxon>Micromonosporales</taxon>
        <taxon>Micromonosporaceae</taxon>
        <taxon>Micromonospora</taxon>
    </lineage>
</organism>
<dbReference type="EMBL" id="LT607753">
    <property type="protein sequence ID" value="SCG43951.1"/>
    <property type="molecule type" value="Genomic_DNA"/>
</dbReference>
<keyword evidence="5" id="KW-0406">Ion transport</keyword>
<evidence type="ECO:0000313" key="9">
    <source>
        <dbReference type="EMBL" id="SCG43951.1"/>
    </source>
</evidence>
<feature type="transmembrane region" description="Helical" evidence="7">
    <location>
        <begin position="15"/>
        <end position="36"/>
    </location>
</feature>
<feature type="transmembrane region" description="Helical" evidence="7">
    <location>
        <begin position="298"/>
        <end position="316"/>
    </location>
</feature>
<evidence type="ECO:0000256" key="2">
    <source>
        <dbReference type="ARBA" id="ARBA00022448"/>
    </source>
</evidence>
<feature type="transmembrane region" description="Helical" evidence="7">
    <location>
        <begin position="147"/>
        <end position="170"/>
    </location>
</feature>
<feature type="domain" description="Cation/H+ exchanger transmembrane" evidence="8">
    <location>
        <begin position="27"/>
        <end position="410"/>
    </location>
</feature>
<dbReference type="PANTHER" id="PTHR32468">
    <property type="entry name" value="CATION/H + ANTIPORTER"/>
    <property type="match status" value="1"/>
</dbReference>
<keyword evidence="2" id="KW-0813">Transport</keyword>
<keyword evidence="10" id="KW-1185">Reference proteome</keyword>
<evidence type="ECO:0000256" key="7">
    <source>
        <dbReference type="SAM" id="Phobius"/>
    </source>
</evidence>
<dbReference type="OrthoDB" id="9793589at2"/>
<feature type="transmembrane region" description="Helical" evidence="7">
    <location>
        <begin position="48"/>
        <end position="71"/>
    </location>
</feature>
<evidence type="ECO:0000256" key="4">
    <source>
        <dbReference type="ARBA" id="ARBA00022989"/>
    </source>
</evidence>
<feature type="transmembrane region" description="Helical" evidence="7">
    <location>
        <begin position="182"/>
        <end position="205"/>
    </location>
</feature>
<gene>
    <name evidence="9" type="ORF">GA0070614_1149</name>
</gene>
<name>A0A1C5HEK6_9ACTN</name>
<dbReference type="RefSeq" id="WP_088974971.1">
    <property type="nucleotide sequence ID" value="NZ_LT607753.1"/>
</dbReference>
<dbReference type="InterPro" id="IPR050794">
    <property type="entry name" value="CPA2_transporter"/>
</dbReference>
<evidence type="ECO:0000259" key="8">
    <source>
        <dbReference type="Pfam" id="PF00999"/>
    </source>
</evidence>
<dbReference type="GO" id="GO:0016020">
    <property type="term" value="C:membrane"/>
    <property type="evidence" value="ECO:0007669"/>
    <property type="project" value="UniProtKB-SubCell"/>
</dbReference>
<feature type="transmembrane region" description="Helical" evidence="7">
    <location>
        <begin position="217"/>
        <end position="236"/>
    </location>
</feature>
<proteinExistence type="predicted"/>
<dbReference type="Gene3D" id="1.20.1530.20">
    <property type="match status" value="1"/>
</dbReference>
<dbReference type="GO" id="GO:1902600">
    <property type="term" value="P:proton transmembrane transport"/>
    <property type="evidence" value="ECO:0007669"/>
    <property type="project" value="InterPro"/>
</dbReference>
<evidence type="ECO:0000256" key="1">
    <source>
        <dbReference type="ARBA" id="ARBA00004141"/>
    </source>
</evidence>
<dbReference type="AlphaFoldDB" id="A0A1C5HEK6"/>
<dbReference type="PANTHER" id="PTHR32468:SF0">
    <property type="entry name" value="K(+)_H(+) ANTIPORTER 1"/>
    <property type="match status" value="1"/>
</dbReference>
<comment type="subcellular location">
    <subcellularLocation>
        <location evidence="1">Membrane</location>
        <topology evidence="1">Multi-pass membrane protein</topology>
    </subcellularLocation>
</comment>
<feature type="transmembrane region" description="Helical" evidence="7">
    <location>
        <begin position="83"/>
        <end position="104"/>
    </location>
</feature>
<evidence type="ECO:0000313" key="10">
    <source>
        <dbReference type="Proteomes" id="UP000198215"/>
    </source>
</evidence>
<keyword evidence="3 7" id="KW-0812">Transmembrane</keyword>
<evidence type="ECO:0000256" key="3">
    <source>
        <dbReference type="ARBA" id="ARBA00022692"/>
    </source>
</evidence>
<dbReference type="Pfam" id="PF00999">
    <property type="entry name" value="Na_H_Exchanger"/>
    <property type="match status" value="1"/>
</dbReference>
<dbReference type="GO" id="GO:0015297">
    <property type="term" value="F:antiporter activity"/>
    <property type="evidence" value="ECO:0007669"/>
    <property type="project" value="InterPro"/>
</dbReference>
<accession>A0A1C5HEK6</accession>
<feature type="transmembrane region" description="Helical" evidence="7">
    <location>
        <begin position="248"/>
        <end position="268"/>
    </location>
</feature>
<feature type="transmembrane region" description="Helical" evidence="7">
    <location>
        <begin position="111"/>
        <end position="135"/>
    </location>
</feature>
<dbReference type="Proteomes" id="UP000198215">
    <property type="component" value="Chromosome I"/>
</dbReference>
<reference evidence="10" key="1">
    <citation type="submission" date="2016-06" db="EMBL/GenBank/DDBJ databases">
        <authorList>
            <person name="Varghese N."/>
            <person name="Submissions Spin"/>
        </authorList>
    </citation>
    <scope>NUCLEOTIDE SEQUENCE [LARGE SCALE GENOMIC DNA]</scope>
    <source>
        <strain evidence="10">DSM 45161</strain>
    </source>
</reference>
<feature type="transmembrane region" description="Helical" evidence="7">
    <location>
        <begin position="391"/>
        <end position="411"/>
    </location>
</feature>